<dbReference type="EMBL" id="JBHSMU010000004">
    <property type="protein sequence ID" value="MFC5459077.1"/>
    <property type="molecule type" value="Genomic_DNA"/>
</dbReference>
<keyword evidence="1" id="KW-0732">Signal</keyword>
<gene>
    <name evidence="3" type="ORF">ACFPN5_04560</name>
</gene>
<dbReference type="Pfam" id="PF12706">
    <property type="entry name" value="Lactamase_B_2"/>
    <property type="match status" value="1"/>
</dbReference>
<evidence type="ECO:0000256" key="1">
    <source>
        <dbReference type="SAM" id="SignalP"/>
    </source>
</evidence>
<name>A0ABW0L2E8_9BURK</name>
<feature type="chain" id="PRO_5045063132" evidence="1">
    <location>
        <begin position="26"/>
        <end position="357"/>
    </location>
</feature>
<organism evidence="3 4">
    <name type="scientific">Massilia niabensis</name>
    <dbReference type="NCBI Taxonomy" id="544910"/>
    <lineage>
        <taxon>Bacteria</taxon>
        <taxon>Pseudomonadati</taxon>
        <taxon>Pseudomonadota</taxon>
        <taxon>Betaproteobacteria</taxon>
        <taxon>Burkholderiales</taxon>
        <taxon>Oxalobacteraceae</taxon>
        <taxon>Telluria group</taxon>
        <taxon>Massilia</taxon>
    </lineage>
</organism>
<dbReference type="PANTHER" id="PTHR15032:SF4">
    <property type="entry name" value="N-ACYL-PHOSPHATIDYLETHANOLAMINE-HYDROLYZING PHOSPHOLIPASE D"/>
    <property type="match status" value="1"/>
</dbReference>
<protein>
    <submittedName>
        <fullName evidence="3">MBL fold metallo-hydrolase</fullName>
    </submittedName>
</protein>
<evidence type="ECO:0000313" key="3">
    <source>
        <dbReference type="EMBL" id="MFC5459077.1"/>
    </source>
</evidence>
<dbReference type="RefSeq" id="WP_379780554.1">
    <property type="nucleotide sequence ID" value="NZ_JBHSMU010000004.1"/>
</dbReference>
<accession>A0ABW0L2E8</accession>
<proteinExistence type="predicted"/>
<dbReference type="InterPro" id="IPR001279">
    <property type="entry name" value="Metallo-B-lactamas"/>
</dbReference>
<feature type="signal peptide" evidence="1">
    <location>
        <begin position="1"/>
        <end position="25"/>
    </location>
</feature>
<sequence length="357" mass="39792">MTRFLLSTLSLVLIAIVGYSALASAKTPAHQSPQFADGKFTNPVRMREHSIGEMARIWWAFMFDKPAGTVPTSPIPMQVITRAGLMAAPDNTMFRLGHSSSLLKLGGEFYLLDPVFSQRASPVQWAGPERFHAPPISLEDLPPLKAVILSHDHYDHLDHATILALAGKTTHFLAPLGVGDRLVQWGVDAAKVRQLDWWQELEIDGLRLALTPAQHFSGRGLGDRNTTLWASWVIMKDGLRLYYSGDSGYFAGFKAIGEKYGPFDVALVETGAYDKQWPDVHMQPEETLQAFRDLKGAWLLPVHNGTFDLARHRWQDPFERITRLAKEGGVAITTPVIGEPLNLKQPHAGSAWWRDVQ</sequence>
<dbReference type="InterPro" id="IPR036866">
    <property type="entry name" value="RibonucZ/Hydroxyglut_hydro"/>
</dbReference>
<feature type="domain" description="Metallo-beta-lactamase" evidence="2">
    <location>
        <begin position="110"/>
        <end position="303"/>
    </location>
</feature>
<evidence type="ECO:0000313" key="4">
    <source>
        <dbReference type="Proteomes" id="UP001596050"/>
    </source>
</evidence>
<dbReference type="PANTHER" id="PTHR15032">
    <property type="entry name" value="N-ACYL-PHOSPHATIDYLETHANOLAMINE-HYDROLYZING PHOSPHOLIPASE D"/>
    <property type="match status" value="1"/>
</dbReference>
<comment type="caution">
    <text evidence="3">The sequence shown here is derived from an EMBL/GenBank/DDBJ whole genome shotgun (WGS) entry which is preliminary data.</text>
</comment>
<dbReference type="SUPFAM" id="SSF56281">
    <property type="entry name" value="Metallo-hydrolase/oxidoreductase"/>
    <property type="match status" value="1"/>
</dbReference>
<evidence type="ECO:0000259" key="2">
    <source>
        <dbReference type="Pfam" id="PF12706"/>
    </source>
</evidence>
<keyword evidence="4" id="KW-1185">Reference proteome</keyword>
<dbReference type="Gene3D" id="3.60.15.10">
    <property type="entry name" value="Ribonuclease Z/Hydroxyacylglutathione hydrolase-like"/>
    <property type="match status" value="1"/>
</dbReference>
<reference evidence="4" key="1">
    <citation type="journal article" date="2019" name="Int. J. Syst. Evol. Microbiol.">
        <title>The Global Catalogue of Microorganisms (GCM) 10K type strain sequencing project: providing services to taxonomists for standard genome sequencing and annotation.</title>
        <authorList>
            <consortium name="The Broad Institute Genomics Platform"/>
            <consortium name="The Broad Institute Genome Sequencing Center for Infectious Disease"/>
            <person name="Wu L."/>
            <person name="Ma J."/>
        </authorList>
    </citation>
    <scope>NUCLEOTIDE SEQUENCE [LARGE SCALE GENOMIC DNA]</scope>
    <source>
        <strain evidence="4">KACC 12649</strain>
    </source>
</reference>
<dbReference type="Proteomes" id="UP001596050">
    <property type="component" value="Unassembled WGS sequence"/>
</dbReference>